<feature type="transmembrane region" description="Helical" evidence="1">
    <location>
        <begin position="277"/>
        <end position="299"/>
    </location>
</feature>
<feature type="transmembrane region" description="Helical" evidence="1">
    <location>
        <begin position="216"/>
        <end position="232"/>
    </location>
</feature>
<protein>
    <recommendedName>
        <fullName evidence="4">DUF2232 domain-containing protein</fullName>
    </recommendedName>
</protein>
<accession>A0A178A5H5</accession>
<feature type="transmembrane region" description="Helical" evidence="1">
    <location>
        <begin position="100"/>
        <end position="123"/>
    </location>
</feature>
<dbReference type="PANTHER" id="PTHR41324:SF1">
    <property type="entry name" value="DUF2232 DOMAIN-CONTAINING PROTEIN"/>
    <property type="match status" value="1"/>
</dbReference>
<keyword evidence="1" id="KW-0812">Transmembrane</keyword>
<reference evidence="2 3" key="1">
    <citation type="submission" date="2015-05" db="EMBL/GenBank/DDBJ databases">
        <title>Comparison of genome.</title>
        <authorList>
            <person name="Zheng Z."/>
            <person name="Sun M."/>
        </authorList>
    </citation>
    <scope>NUCLEOTIDE SEQUENCE [LARGE SCALE GENOMIC DNA]</scope>
    <source>
        <strain evidence="2 3">G25-74</strain>
    </source>
</reference>
<dbReference type="Proteomes" id="UP000077881">
    <property type="component" value="Unassembled WGS sequence"/>
</dbReference>
<keyword evidence="1" id="KW-1133">Transmembrane helix</keyword>
<dbReference type="RefSeq" id="WP_057989658.1">
    <property type="nucleotide sequence ID" value="NZ_JAGGKH010000008.1"/>
</dbReference>
<feature type="transmembrane region" description="Helical" evidence="1">
    <location>
        <begin position="12"/>
        <end position="45"/>
    </location>
</feature>
<dbReference type="PANTHER" id="PTHR41324">
    <property type="entry name" value="MEMBRANE PROTEIN-RELATED"/>
    <property type="match status" value="1"/>
</dbReference>
<dbReference type="OrthoDB" id="2987886at2"/>
<evidence type="ECO:0000256" key="1">
    <source>
        <dbReference type="SAM" id="Phobius"/>
    </source>
</evidence>
<feature type="transmembrane region" description="Helical" evidence="1">
    <location>
        <begin position="171"/>
        <end position="195"/>
    </location>
</feature>
<dbReference type="EMBL" id="LDJR01000011">
    <property type="protein sequence ID" value="OAK75456.1"/>
    <property type="molecule type" value="Genomic_DNA"/>
</dbReference>
<dbReference type="Pfam" id="PF09991">
    <property type="entry name" value="DUF2232"/>
    <property type="match status" value="1"/>
</dbReference>
<feature type="transmembrane region" description="Helical" evidence="1">
    <location>
        <begin position="57"/>
        <end position="88"/>
    </location>
</feature>
<comment type="caution">
    <text evidence="2">The sequence shown here is derived from an EMBL/GenBank/DDBJ whole genome shotgun (WGS) entry which is preliminary data.</text>
</comment>
<dbReference type="InterPro" id="IPR018710">
    <property type="entry name" value="DUF2232"/>
</dbReference>
<proteinExistence type="predicted"/>
<dbReference type="STRING" id="217031.ABB05_01730"/>
<dbReference type="AlphaFoldDB" id="A0A178A5H5"/>
<dbReference type="PATRIC" id="fig|217031.6.peg.369"/>
<name>A0A178A5H5_9BACI</name>
<evidence type="ECO:0008006" key="4">
    <source>
        <dbReference type="Google" id="ProtNLM"/>
    </source>
</evidence>
<keyword evidence="1" id="KW-0472">Membrane</keyword>
<keyword evidence="3" id="KW-1185">Reference proteome</keyword>
<evidence type="ECO:0000313" key="2">
    <source>
        <dbReference type="EMBL" id="OAK75456.1"/>
    </source>
</evidence>
<sequence length="313" mass="35313">MGNARVITEGAMLLAIFAIMLGIAIYVPFSSIVLQFVFVLPFLLFAAKHPVKYSLPFLVLTFIISFFLGSVIGVTITLLYGITGLIMGYGIQKSESKGNIYIASSIGFLFSLLLLFVVAKLFFQLDFIAEYQQMYRDTVNQYMDTLTNLGQTPPLELKEQLLEMGNLISSIAPTVLAGGAFITVFILIAVNFPIAKRLKLQVPKFNPFRNFSFPKMIVWIYLLVLLCSLFITEDTGSFFQMVILNASFILQFLLVIQGLSFVFYYAHMKKWVKVIPILVVIFTFLLPFLLSIIRVLGIIDIGFSLRQRLNNKV</sequence>
<evidence type="ECO:0000313" key="3">
    <source>
        <dbReference type="Proteomes" id="UP000077881"/>
    </source>
</evidence>
<gene>
    <name evidence="2" type="ORF">ABB05_01730</name>
</gene>
<organism evidence="2 3">
    <name type="scientific">Lederbergia galactosidilytica</name>
    <dbReference type="NCBI Taxonomy" id="217031"/>
    <lineage>
        <taxon>Bacteria</taxon>
        <taxon>Bacillati</taxon>
        <taxon>Bacillota</taxon>
        <taxon>Bacilli</taxon>
        <taxon>Bacillales</taxon>
        <taxon>Bacillaceae</taxon>
        <taxon>Lederbergia</taxon>
    </lineage>
</organism>
<feature type="transmembrane region" description="Helical" evidence="1">
    <location>
        <begin position="238"/>
        <end position="265"/>
    </location>
</feature>